<dbReference type="SUPFAM" id="SSF81321">
    <property type="entry name" value="Family A G protein-coupled receptor-like"/>
    <property type="match status" value="1"/>
</dbReference>
<dbReference type="PRINTS" id="PR00237">
    <property type="entry name" value="GPCRRHODOPSN"/>
</dbReference>
<protein>
    <recommendedName>
        <fullName evidence="11">G-protein coupled receptors family 1 profile domain-containing protein</fullName>
    </recommendedName>
</protein>
<feature type="transmembrane region" description="Helical" evidence="10">
    <location>
        <begin position="105"/>
        <end position="124"/>
    </location>
</feature>
<evidence type="ECO:0000256" key="9">
    <source>
        <dbReference type="RuleBase" id="RU000688"/>
    </source>
</evidence>
<dbReference type="InterPro" id="IPR000276">
    <property type="entry name" value="GPCR_Rhodpsn"/>
</dbReference>
<evidence type="ECO:0000256" key="2">
    <source>
        <dbReference type="ARBA" id="ARBA00022475"/>
    </source>
</evidence>
<dbReference type="PROSITE" id="PS00237">
    <property type="entry name" value="G_PROTEIN_RECEP_F1_1"/>
    <property type="match status" value="1"/>
</dbReference>
<dbReference type="OrthoDB" id="10044919at2759"/>
<dbReference type="Proteomes" id="UP000593567">
    <property type="component" value="Unassembled WGS sequence"/>
</dbReference>
<evidence type="ECO:0000313" key="12">
    <source>
        <dbReference type="EMBL" id="KAF6016925.1"/>
    </source>
</evidence>
<evidence type="ECO:0000256" key="10">
    <source>
        <dbReference type="SAM" id="Phobius"/>
    </source>
</evidence>
<dbReference type="InterPro" id="IPR017452">
    <property type="entry name" value="GPCR_Rhodpsn_7TM"/>
</dbReference>
<evidence type="ECO:0000256" key="3">
    <source>
        <dbReference type="ARBA" id="ARBA00022692"/>
    </source>
</evidence>
<evidence type="ECO:0000259" key="11">
    <source>
        <dbReference type="PROSITE" id="PS50262"/>
    </source>
</evidence>
<keyword evidence="2" id="KW-1003">Cell membrane</keyword>
<dbReference type="EMBL" id="VXIV02003450">
    <property type="protein sequence ID" value="KAF6016925.1"/>
    <property type="molecule type" value="Genomic_DNA"/>
</dbReference>
<keyword evidence="5 9" id="KW-0297">G-protein coupled receptor</keyword>
<keyword evidence="3 9" id="KW-0812">Transmembrane</keyword>
<feature type="transmembrane region" description="Helical" evidence="10">
    <location>
        <begin position="188"/>
        <end position="217"/>
    </location>
</feature>
<evidence type="ECO:0000256" key="4">
    <source>
        <dbReference type="ARBA" id="ARBA00022989"/>
    </source>
</evidence>
<keyword evidence="8 9" id="KW-0807">Transducer</keyword>
<keyword evidence="13" id="KW-1185">Reference proteome</keyword>
<feature type="domain" description="G-protein coupled receptors family 1 profile" evidence="11">
    <location>
        <begin position="43"/>
        <end position="286"/>
    </location>
</feature>
<dbReference type="AlphaFoldDB" id="A0A7J7ISX9"/>
<keyword evidence="6 10" id="KW-0472">Membrane</keyword>
<organism evidence="12 13">
    <name type="scientific">Bugula neritina</name>
    <name type="common">Brown bryozoan</name>
    <name type="synonym">Sertularia neritina</name>
    <dbReference type="NCBI Taxonomy" id="10212"/>
    <lineage>
        <taxon>Eukaryota</taxon>
        <taxon>Metazoa</taxon>
        <taxon>Spiralia</taxon>
        <taxon>Lophotrochozoa</taxon>
        <taxon>Bryozoa</taxon>
        <taxon>Gymnolaemata</taxon>
        <taxon>Cheilostomatida</taxon>
        <taxon>Flustrina</taxon>
        <taxon>Buguloidea</taxon>
        <taxon>Bugulidae</taxon>
        <taxon>Bugula</taxon>
    </lineage>
</organism>
<dbReference type="CDD" id="cd00637">
    <property type="entry name" value="7tm_classA_rhodopsin-like"/>
    <property type="match status" value="1"/>
</dbReference>
<comment type="subcellular location">
    <subcellularLocation>
        <location evidence="1">Cell membrane</location>
        <topology evidence="1">Multi-pass membrane protein</topology>
    </subcellularLocation>
</comment>
<evidence type="ECO:0000256" key="8">
    <source>
        <dbReference type="ARBA" id="ARBA00023224"/>
    </source>
</evidence>
<dbReference type="PANTHER" id="PTHR24228:SF74">
    <property type="entry name" value="G-PROTEIN COUPLED RECEPTORS FAMILY 1 PROFILE DOMAIN-CONTAINING PROTEIN"/>
    <property type="match status" value="1"/>
</dbReference>
<comment type="caution">
    <text evidence="12">The sequence shown here is derived from an EMBL/GenBank/DDBJ whole genome shotgun (WGS) entry which is preliminary data.</text>
</comment>
<name>A0A7J7ISX9_BUGNE</name>
<evidence type="ECO:0000256" key="1">
    <source>
        <dbReference type="ARBA" id="ARBA00004651"/>
    </source>
</evidence>
<dbReference type="GO" id="GO:0004930">
    <property type="term" value="F:G protein-coupled receptor activity"/>
    <property type="evidence" value="ECO:0007669"/>
    <property type="project" value="UniProtKB-KW"/>
</dbReference>
<gene>
    <name evidence="12" type="ORF">EB796_024765</name>
</gene>
<sequence length="286" mass="32512">MSVSNTTAGLAVTTPSSADNIPKEVQIALASFLCIALAVGIVGNLMTIYVITKRKKLRTHSNVYVANLAVADILLLSVNLPTTILEFFNGNNDVTYREYCLYTSPINIMTMICALNSVAAVGFNRYLLLCMTKSIYYKFTRRSSIALSIALIWIWSFCIVIPPMAGYGEFGYHSKFRTCFFKANDEESWMYGTIFCCVLGVFPPVIASTFFYGKILLKLAENKRNLMKHYKPRIVSNHVAKALQSRREILSAKLMILNKKIRQLPVTRQLKRHFLQQNLKERRSYQ</sequence>
<dbReference type="GO" id="GO:0005886">
    <property type="term" value="C:plasma membrane"/>
    <property type="evidence" value="ECO:0007669"/>
    <property type="project" value="UniProtKB-SubCell"/>
</dbReference>
<dbReference type="Gene3D" id="1.20.1070.10">
    <property type="entry name" value="Rhodopsin 7-helix transmembrane proteins"/>
    <property type="match status" value="1"/>
</dbReference>
<dbReference type="PROSITE" id="PS50262">
    <property type="entry name" value="G_PROTEIN_RECEP_F1_2"/>
    <property type="match status" value="1"/>
</dbReference>
<evidence type="ECO:0000256" key="5">
    <source>
        <dbReference type="ARBA" id="ARBA00023040"/>
    </source>
</evidence>
<keyword evidence="4 10" id="KW-1133">Transmembrane helix</keyword>
<feature type="transmembrane region" description="Helical" evidence="10">
    <location>
        <begin position="28"/>
        <end position="51"/>
    </location>
</feature>
<dbReference type="PANTHER" id="PTHR24228">
    <property type="entry name" value="B2 BRADYKININ RECEPTOR/ANGIOTENSIN II RECEPTOR"/>
    <property type="match status" value="1"/>
</dbReference>
<evidence type="ECO:0000256" key="6">
    <source>
        <dbReference type="ARBA" id="ARBA00023136"/>
    </source>
</evidence>
<evidence type="ECO:0000256" key="7">
    <source>
        <dbReference type="ARBA" id="ARBA00023170"/>
    </source>
</evidence>
<feature type="transmembrane region" description="Helical" evidence="10">
    <location>
        <begin position="63"/>
        <end position="85"/>
    </location>
</feature>
<proteinExistence type="inferred from homology"/>
<reference evidence="12" key="1">
    <citation type="submission" date="2020-06" db="EMBL/GenBank/DDBJ databases">
        <title>Draft genome of Bugula neritina, a colonial animal packing powerful symbionts and potential medicines.</title>
        <authorList>
            <person name="Rayko M."/>
        </authorList>
    </citation>
    <scope>NUCLEOTIDE SEQUENCE [LARGE SCALE GENOMIC DNA]</scope>
    <source>
        <strain evidence="12">Kwan_BN1</strain>
    </source>
</reference>
<feature type="transmembrane region" description="Helical" evidence="10">
    <location>
        <begin position="145"/>
        <end position="168"/>
    </location>
</feature>
<accession>A0A7J7ISX9</accession>
<comment type="similarity">
    <text evidence="9">Belongs to the G-protein coupled receptor 1 family.</text>
</comment>
<evidence type="ECO:0000313" key="13">
    <source>
        <dbReference type="Proteomes" id="UP000593567"/>
    </source>
</evidence>
<dbReference type="Pfam" id="PF00001">
    <property type="entry name" value="7tm_1"/>
    <property type="match status" value="1"/>
</dbReference>
<keyword evidence="7 9" id="KW-0675">Receptor</keyword>